<evidence type="ECO:0000256" key="1">
    <source>
        <dbReference type="SAM" id="Phobius"/>
    </source>
</evidence>
<reference evidence="3 4" key="1">
    <citation type="submission" date="2019-02" db="EMBL/GenBank/DDBJ databases">
        <title>Draft genome sequences of novel Actinobacteria.</title>
        <authorList>
            <person name="Sahin N."/>
            <person name="Ay H."/>
            <person name="Saygin H."/>
        </authorList>
    </citation>
    <scope>NUCLEOTIDE SEQUENCE [LARGE SCALE GENOMIC DNA]</scope>
    <source>
        <strain evidence="3 4">JCM 30529</strain>
    </source>
</reference>
<feature type="transmembrane region" description="Helical" evidence="1">
    <location>
        <begin position="97"/>
        <end position="119"/>
    </location>
</feature>
<feature type="transmembrane region" description="Helical" evidence="1">
    <location>
        <begin position="131"/>
        <end position="155"/>
    </location>
</feature>
<evidence type="ECO:0000313" key="4">
    <source>
        <dbReference type="Proteomes" id="UP000295626"/>
    </source>
</evidence>
<name>A0ABY2DM98_9ACTN</name>
<keyword evidence="4" id="KW-1185">Reference proteome</keyword>
<feature type="domain" description="DUF1707" evidence="2">
    <location>
        <begin position="6"/>
        <end position="57"/>
    </location>
</feature>
<evidence type="ECO:0000259" key="2">
    <source>
        <dbReference type="Pfam" id="PF08044"/>
    </source>
</evidence>
<keyword evidence="1" id="KW-0812">Transmembrane</keyword>
<gene>
    <name evidence="3" type="ORF">E1091_05950</name>
</gene>
<sequence length="164" mass="17180">MDLNERVGTVQRTQVLDLLSQALEQGYIDLADYERRMSLVHTATVVGDLTSQVADLPRQFHWHPQQAQMAPVTPTVGVDPEKRIRTMTLASVSLGGVALVTSICGGVGALFGVAAILLGRPGLKSARNHGLALTGIILGAVGIVFSLCAVGILIFGDGVQPPAS</sequence>
<comment type="caution">
    <text evidence="3">The sequence shown here is derived from an EMBL/GenBank/DDBJ whole genome shotgun (WGS) entry which is preliminary data.</text>
</comment>
<organism evidence="3 4">
    <name type="scientific">Micromonospora fluostatini</name>
    <dbReference type="NCBI Taxonomy" id="1629071"/>
    <lineage>
        <taxon>Bacteria</taxon>
        <taxon>Bacillati</taxon>
        <taxon>Actinomycetota</taxon>
        <taxon>Actinomycetes</taxon>
        <taxon>Micromonosporales</taxon>
        <taxon>Micromonosporaceae</taxon>
        <taxon>Micromonospora</taxon>
    </lineage>
</organism>
<proteinExistence type="predicted"/>
<keyword evidence="1" id="KW-0472">Membrane</keyword>
<dbReference type="InterPro" id="IPR012551">
    <property type="entry name" value="DUF1707_SHOCT-like"/>
</dbReference>
<dbReference type="Pfam" id="PF08044">
    <property type="entry name" value="DUF1707"/>
    <property type="match status" value="1"/>
</dbReference>
<dbReference type="EMBL" id="SMKE01000136">
    <property type="protein sequence ID" value="TDB99915.1"/>
    <property type="molecule type" value="Genomic_DNA"/>
</dbReference>
<keyword evidence="1" id="KW-1133">Transmembrane helix</keyword>
<dbReference type="Proteomes" id="UP000295626">
    <property type="component" value="Unassembled WGS sequence"/>
</dbReference>
<protein>
    <submittedName>
        <fullName evidence="3">DUF1707 and DUF4190 domain-containing protein</fullName>
    </submittedName>
</protein>
<accession>A0ABY2DM98</accession>
<evidence type="ECO:0000313" key="3">
    <source>
        <dbReference type="EMBL" id="TDB99915.1"/>
    </source>
</evidence>